<evidence type="ECO:0000256" key="8">
    <source>
        <dbReference type="ARBA" id="ARBA00022989"/>
    </source>
</evidence>
<evidence type="ECO:0000256" key="11">
    <source>
        <dbReference type="ARBA" id="ARBA00023180"/>
    </source>
</evidence>
<comment type="similarity">
    <text evidence="2">Belongs to the RLP family.</text>
</comment>
<gene>
    <name evidence="16" type="ORF">URODEC1_LOCUS43092</name>
</gene>
<comment type="subcellular location">
    <subcellularLocation>
        <location evidence="1">Cell membrane</location>
        <topology evidence="1">Single-pass type I membrane protein</topology>
    </subcellularLocation>
</comment>
<dbReference type="AlphaFoldDB" id="A0ABC8ZHF5"/>
<protein>
    <recommendedName>
        <fullName evidence="18">Leucine-rich repeat-containing N-terminal plant-type domain-containing protein</fullName>
    </recommendedName>
</protein>
<keyword evidence="17" id="KW-1185">Reference proteome</keyword>
<reference evidence="16 17" key="2">
    <citation type="submission" date="2024-10" db="EMBL/GenBank/DDBJ databases">
        <authorList>
            <person name="Ryan C."/>
        </authorList>
    </citation>
    <scope>NUCLEOTIDE SEQUENCE [LARGE SCALE GENOMIC DNA]</scope>
</reference>
<keyword evidence="3" id="KW-1003">Cell membrane</keyword>
<dbReference type="FunFam" id="3.80.10.10:FF:000213">
    <property type="entry name" value="Tyrosine-sulfated glycopeptide receptor 1"/>
    <property type="match status" value="1"/>
</dbReference>
<dbReference type="InterPro" id="IPR046956">
    <property type="entry name" value="RLP23-like"/>
</dbReference>
<dbReference type="Pfam" id="PF00560">
    <property type="entry name" value="LRR_1"/>
    <property type="match status" value="1"/>
</dbReference>
<keyword evidence="5 13" id="KW-0812">Transmembrane</keyword>
<keyword evidence="7" id="KW-0677">Repeat</keyword>
<keyword evidence="6" id="KW-0732">Signal</keyword>
<dbReference type="InterPro" id="IPR003591">
    <property type="entry name" value="Leu-rich_rpt_typical-subtyp"/>
</dbReference>
<evidence type="ECO:0000256" key="6">
    <source>
        <dbReference type="ARBA" id="ARBA00022729"/>
    </source>
</evidence>
<dbReference type="Pfam" id="PF08263">
    <property type="entry name" value="LRRNT_2"/>
    <property type="match status" value="1"/>
</dbReference>
<evidence type="ECO:0000256" key="7">
    <source>
        <dbReference type="ARBA" id="ARBA00022737"/>
    </source>
</evidence>
<dbReference type="GO" id="GO:0005886">
    <property type="term" value="C:plasma membrane"/>
    <property type="evidence" value="ECO:0007669"/>
    <property type="project" value="UniProtKB-SubCell"/>
</dbReference>
<evidence type="ECO:0000256" key="13">
    <source>
        <dbReference type="SAM" id="Phobius"/>
    </source>
</evidence>
<dbReference type="InterPro" id="IPR055414">
    <property type="entry name" value="LRR_R13L4/SHOC2-like"/>
</dbReference>
<feature type="region of interest" description="Disordered" evidence="12">
    <location>
        <begin position="1054"/>
        <end position="1094"/>
    </location>
</feature>
<dbReference type="SMART" id="SM00369">
    <property type="entry name" value="LRR_TYP"/>
    <property type="match status" value="9"/>
</dbReference>
<evidence type="ECO:0000256" key="4">
    <source>
        <dbReference type="ARBA" id="ARBA00022614"/>
    </source>
</evidence>
<keyword evidence="8 13" id="KW-1133">Transmembrane helix</keyword>
<evidence type="ECO:0000256" key="5">
    <source>
        <dbReference type="ARBA" id="ARBA00022692"/>
    </source>
</evidence>
<dbReference type="Gene3D" id="3.80.10.10">
    <property type="entry name" value="Ribonuclease Inhibitor"/>
    <property type="match status" value="4"/>
</dbReference>
<evidence type="ECO:0008006" key="18">
    <source>
        <dbReference type="Google" id="ProtNLM"/>
    </source>
</evidence>
<organism evidence="16 17">
    <name type="scientific">Urochloa decumbens</name>
    <dbReference type="NCBI Taxonomy" id="240449"/>
    <lineage>
        <taxon>Eukaryota</taxon>
        <taxon>Viridiplantae</taxon>
        <taxon>Streptophyta</taxon>
        <taxon>Embryophyta</taxon>
        <taxon>Tracheophyta</taxon>
        <taxon>Spermatophyta</taxon>
        <taxon>Magnoliopsida</taxon>
        <taxon>Liliopsida</taxon>
        <taxon>Poales</taxon>
        <taxon>Poaceae</taxon>
        <taxon>PACMAD clade</taxon>
        <taxon>Panicoideae</taxon>
        <taxon>Panicodae</taxon>
        <taxon>Paniceae</taxon>
        <taxon>Melinidinae</taxon>
        <taxon>Urochloa</taxon>
    </lineage>
</organism>
<name>A0ABC8ZHF5_9POAL</name>
<evidence type="ECO:0000256" key="2">
    <source>
        <dbReference type="ARBA" id="ARBA00009592"/>
    </source>
</evidence>
<dbReference type="InterPro" id="IPR032675">
    <property type="entry name" value="LRR_dom_sf"/>
</dbReference>
<feature type="domain" description="Disease resistance R13L4/SHOC-2-like LRR" evidence="15">
    <location>
        <begin position="363"/>
        <end position="550"/>
    </location>
</feature>
<keyword evidence="10" id="KW-0675">Receptor</keyword>
<feature type="transmembrane region" description="Helical" evidence="13">
    <location>
        <begin position="994"/>
        <end position="1015"/>
    </location>
</feature>
<evidence type="ECO:0000256" key="1">
    <source>
        <dbReference type="ARBA" id="ARBA00004251"/>
    </source>
</evidence>
<dbReference type="PANTHER" id="PTHR48061:SF13">
    <property type="entry name" value="LEUCINE-RICH REPEAT-CONTAINING N-TERMINAL PLANT-TYPE DOMAIN-CONTAINING PROTEIN"/>
    <property type="match status" value="1"/>
</dbReference>
<dbReference type="Proteomes" id="UP001497457">
    <property type="component" value="Chromosome 18b"/>
</dbReference>
<dbReference type="InterPro" id="IPR013210">
    <property type="entry name" value="LRR_N_plant-typ"/>
</dbReference>
<keyword evidence="4" id="KW-0433">Leucine-rich repeat</keyword>
<feature type="compositionally biased region" description="Polar residues" evidence="12">
    <location>
        <begin position="1081"/>
        <end position="1094"/>
    </location>
</feature>
<evidence type="ECO:0000259" key="15">
    <source>
        <dbReference type="Pfam" id="PF23598"/>
    </source>
</evidence>
<dbReference type="FunFam" id="3.80.10.10:FF:000041">
    <property type="entry name" value="LRR receptor-like serine/threonine-protein kinase ERECTA"/>
    <property type="match status" value="1"/>
</dbReference>
<evidence type="ECO:0000256" key="12">
    <source>
        <dbReference type="SAM" id="MobiDB-lite"/>
    </source>
</evidence>
<dbReference type="EMBL" id="OZ075128">
    <property type="protein sequence ID" value="CAL4958386.1"/>
    <property type="molecule type" value="Genomic_DNA"/>
</dbReference>
<evidence type="ECO:0000313" key="17">
    <source>
        <dbReference type="Proteomes" id="UP001497457"/>
    </source>
</evidence>
<feature type="domain" description="Leucine-rich repeat-containing N-terminal plant-type" evidence="14">
    <location>
        <begin position="63"/>
        <end position="104"/>
    </location>
</feature>
<dbReference type="InterPro" id="IPR001611">
    <property type="entry name" value="Leu-rich_rpt"/>
</dbReference>
<evidence type="ECO:0000256" key="9">
    <source>
        <dbReference type="ARBA" id="ARBA00023136"/>
    </source>
</evidence>
<dbReference type="SUPFAM" id="SSF52058">
    <property type="entry name" value="L domain-like"/>
    <property type="match status" value="1"/>
</dbReference>
<evidence type="ECO:0000259" key="14">
    <source>
        <dbReference type="Pfam" id="PF08263"/>
    </source>
</evidence>
<keyword evidence="11" id="KW-0325">Glycoprotein</keyword>
<evidence type="ECO:0000256" key="10">
    <source>
        <dbReference type="ARBA" id="ARBA00023170"/>
    </source>
</evidence>
<reference evidence="17" key="1">
    <citation type="submission" date="2024-06" db="EMBL/GenBank/DDBJ databases">
        <authorList>
            <person name="Ryan C."/>
        </authorList>
    </citation>
    <scope>NUCLEOTIDE SEQUENCE [LARGE SCALE GENOMIC DNA]</scope>
</reference>
<evidence type="ECO:0000313" key="16">
    <source>
        <dbReference type="EMBL" id="CAL4958386.1"/>
    </source>
</evidence>
<proteinExistence type="inferred from homology"/>
<keyword evidence="9 13" id="KW-0472">Membrane</keyword>
<dbReference type="Pfam" id="PF23598">
    <property type="entry name" value="LRR_14"/>
    <property type="match status" value="1"/>
</dbReference>
<evidence type="ECO:0000256" key="3">
    <source>
        <dbReference type="ARBA" id="ARBA00022475"/>
    </source>
</evidence>
<dbReference type="PANTHER" id="PTHR48061">
    <property type="entry name" value="LEUCINE-RICH REPEAT RECEPTOR PROTEIN KINASE EMS1-LIKE-RELATED"/>
    <property type="match status" value="1"/>
</dbReference>
<sequence>MPERGECQEILKTSTMAISHTSHRQQLLLLCFLVHLIIPIQLCYSNNTYSNQTATPATISCRPDQASALLRLGHSFSSTNDSSCTLASWRAGTNCCGWEGVACTDGRVTTLDLGGCGLESAGFHPALFNLTSLRYLDLSENSFNESELPAVGFERLTELTHLNLSYSDFIGTIPDGIRRLNKLVYLDFSNWIYLVEGDNDYFLPLGEGRWPVIEPDIGSLVANLSNLKELHLGTVDLSGNGAAWCSAFANSTPQLQVLSLPNTNLNAPICGSLSRVLSLTKVNLKYNKVHGQIPESFADLPSLSVLRLAYNLLEGPFPMRIFQNKNLTAVDISYNFKVSGFLPNFSSDSIMTELLCSNTNFSGPILRSISNLKSLKSLGIASTNYHQELPFSIGELRSLTTLQVSGAGIVGEMPSWVANLTNLENLQFSNCGVSGQVPPFIGNLKKLSTLKFYACNFSGQVPPHLFNLTNLGVINFHSNSFIGTIELSSFFKLPNLYRLNLSNNKLSVVDGKYNSSWESIDNFDTLCLASCNISKLPDILRYMHSIEVLDLSNNHIHGTVPQWAWDNWIDLLILMNISHNQFSSSIRYGSVISANMFVIDISYNLFEGPIPIPGPQTQLFDCSNNQFSSIPFNFGSKLDSISLLMASENKLSGEIPPSLCEAAGLNLLDFSNNGLSGSIPFCLMEDMSGLNVLNLRGNQLHGRLPDSLNQDCAFGALDFSDNWIEGQLPRSLVACQDLEVFDIGNNHIDDTFPCWMSKLPKLQVLVLKSNKFVGNVGPSIFGDKNSCEFVKLRIFDLSSNNFSGLLQNNWFRTMKSMMTKAVNETLVMENQYDLLGQTYQFTAAITYKGSDVTFSKILRTIVVIDVSDNELYGAIPQSIGDLILLSAVNMSHNSLTGLIPSQLGMLHQLESLDLSSNYLSGEIPQALASLDFLSMLNLSYNKLEGRIPESPHFLTFSNLSFLGNIGLCGLEVSKACNMSPDMVLHQSNKVSIDIVLFLFSGLGFGVGFAIAIILLRRTSRSLSLAFHTIVVSHEDNALSSTNPAASPDQLQYLKRGHAESKPNPSSMDTRYPHAPKPLDFESTSTQICVPISSP</sequence>
<dbReference type="Pfam" id="PF13855">
    <property type="entry name" value="LRR_8"/>
    <property type="match status" value="1"/>
</dbReference>
<dbReference type="SUPFAM" id="SSF52047">
    <property type="entry name" value="RNI-like"/>
    <property type="match status" value="1"/>
</dbReference>
<accession>A0ABC8ZHF5</accession>